<comment type="caution">
    <text evidence="1">The sequence shown here is derived from an EMBL/GenBank/DDBJ whole genome shotgun (WGS) entry which is preliminary data.</text>
</comment>
<dbReference type="RefSeq" id="WP_190948413.1">
    <property type="nucleotide sequence ID" value="NZ_JACJTC010000002.1"/>
</dbReference>
<reference evidence="1 2" key="1">
    <citation type="journal article" date="2020" name="ISME J.">
        <title>Comparative genomics reveals insights into cyanobacterial evolution and habitat adaptation.</title>
        <authorList>
            <person name="Chen M.Y."/>
            <person name="Teng W.K."/>
            <person name="Zhao L."/>
            <person name="Hu C.X."/>
            <person name="Zhou Y.K."/>
            <person name="Han B.P."/>
            <person name="Song L.R."/>
            <person name="Shu W.S."/>
        </authorList>
    </citation>
    <scope>NUCLEOTIDE SEQUENCE [LARGE SCALE GENOMIC DNA]</scope>
    <source>
        <strain evidence="1 2">FACHB-252</strain>
    </source>
</reference>
<evidence type="ECO:0000313" key="2">
    <source>
        <dbReference type="Proteomes" id="UP000606396"/>
    </source>
</evidence>
<organism evidence="1 2">
    <name type="scientific">Nostoc punctiforme FACHB-252</name>
    <dbReference type="NCBI Taxonomy" id="1357509"/>
    <lineage>
        <taxon>Bacteria</taxon>
        <taxon>Bacillati</taxon>
        <taxon>Cyanobacteriota</taxon>
        <taxon>Cyanophyceae</taxon>
        <taxon>Nostocales</taxon>
        <taxon>Nostocaceae</taxon>
        <taxon>Nostoc</taxon>
    </lineage>
</organism>
<gene>
    <name evidence="1" type="ORF">H6G94_03935</name>
</gene>
<protein>
    <submittedName>
        <fullName evidence="1">Uncharacterized protein</fullName>
    </submittedName>
</protein>
<sequence length="155" mass="17928">MLANKNQGIYLMSSYKRILIAVRQTTTRLPRELRPTLKRGYAISLAKEIYQLIGDCPGNLSAYEIDHTYPVLAAILDYHFGHQACFDKLYHPSNFQWVQKKVNRDYRYKLKQVVETSIEPLTPYEAEMAYVLGFCKGFCNASSVKAFDHIPTQRN</sequence>
<evidence type="ECO:0000313" key="1">
    <source>
        <dbReference type="EMBL" id="MBD2610431.1"/>
    </source>
</evidence>
<name>A0ABR8H5A5_NOSPU</name>
<accession>A0ABR8H5A5</accession>
<keyword evidence="2" id="KW-1185">Reference proteome</keyword>
<dbReference type="Proteomes" id="UP000606396">
    <property type="component" value="Unassembled WGS sequence"/>
</dbReference>
<dbReference type="EMBL" id="JACJTC010000002">
    <property type="protein sequence ID" value="MBD2610431.1"/>
    <property type="molecule type" value="Genomic_DNA"/>
</dbReference>
<proteinExistence type="predicted"/>